<dbReference type="Proteomes" id="UP000186168">
    <property type="component" value="Unassembled WGS sequence"/>
</dbReference>
<organism evidence="2 3">
    <name type="scientific">Streptomyces sparsogenes DSM 40356</name>
    <dbReference type="NCBI Taxonomy" id="1331668"/>
    <lineage>
        <taxon>Bacteria</taxon>
        <taxon>Bacillati</taxon>
        <taxon>Actinomycetota</taxon>
        <taxon>Actinomycetes</taxon>
        <taxon>Kitasatosporales</taxon>
        <taxon>Streptomycetaceae</taxon>
        <taxon>Streptomyces</taxon>
    </lineage>
</organism>
<keyword evidence="3" id="KW-1185">Reference proteome</keyword>
<sequence>MSYPNPVRNITFDAHDPYALARFWSAVTGYALEDSEPGDDEVVISSGRAAAPGLLFQRVPEAKTGKNRLHLDIQPPSGTRDAEVERLLSLGARVIDDRRTEDGLGWVVMTDPEGNEFCVERSAVERGLVEPM</sequence>
<name>A0A1R1S8K6_9ACTN</name>
<evidence type="ECO:0000259" key="1">
    <source>
        <dbReference type="Pfam" id="PF18029"/>
    </source>
</evidence>
<evidence type="ECO:0000313" key="2">
    <source>
        <dbReference type="EMBL" id="OMI34676.1"/>
    </source>
</evidence>
<dbReference type="RefSeq" id="WP_065966846.1">
    <property type="nucleotide sequence ID" value="NZ_ASQP01000452.1"/>
</dbReference>
<dbReference type="Gene3D" id="3.10.180.10">
    <property type="entry name" value="2,3-Dihydroxybiphenyl 1,2-Dioxygenase, domain 1"/>
    <property type="match status" value="1"/>
</dbReference>
<reference evidence="2 3" key="1">
    <citation type="submission" date="2013-05" db="EMBL/GenBank/DDBJ databases">
        <title>Genome sequence of Streptomyces sparsogenes DSM 40356.</title>
        <authorList>
            <person name="Coyne S."/>
            <person name="Seebeck F.P."/>
        </authorList>
    </citation>
    <scope>NUCLEOTIDE SEQUENCE [LARGE SCALE GENOMIC DNA]</scope>
    <source>
        <strain evidence="2 3">DSM 40356</strain>
    </source>
</reference>
<dbReference type="SUPFAM" id="SSF54593">
    <property type="entry name" value="Glyoxalase/Bleomycin resistance protein/Dihydroxybiphenyl dioxygenase"/>
    <property type="match status" value="1"/>
</dbReference>
<proteinExistence type="predicted"/>
<gene>
    <name evidence="2" type="ORF">SPAR_35241</name>
</gene>
<dbReference type="InterPro" id="IPR041581">
    <property type="entry name" value="Glyoxalase_6"/>
</dbReference>
<dbReference type="InterPro" id="IPR029068">
    <property type="entry name" value="Glyas_Bleomycin-R_OHBP_Dase"/>
</dbReference>
<dbReference type="GeneID" id="96748758"/>
<dbReference type="EMBL" id="ASQP01000452">
    <property type="protein sequence ID" value="OMI34676.1"/>
    <property type="molecule type" value="Genomic_DNA"/>
</dbReference>
<dbReference type="Pfam" id="PF18029">
    <property type="entry name" value="Glyoxalase_6"/>
    <property type="match status" value="1"/>
</dbReference>
<dbReference type="STRING" id="67365.GCA_001704635_02016"/>
<protein>
    <recommendedName>
        <fullName evidence="1">Glyoxalase-like domain-containing protein</fullName>
    </recommendedName>
</protein>
<accession>A0A1R1S8K6</accession>
<dbReference type="PANTHER" id="PTHR35908:SF1">
    <property type="entry name" value="CONSERVED PROTEIN"/>
    <property type="match status" value="1"/>
</dbReference>
<dbReference type="PANTHER" id="PTHR35908">
    <property type="entry name" value="HYPOTHETICAL FUSION PROTEIN"/>
    <property type="match status" value="1"/>
</dbReference>
<dbReference type="AlphaFoldDB" id="A0A1R1S8K6"/>
<feature type="domain" description="Glyoxalase-like" evidence="1">
    <location>
        <begin position="10"/>
        <end position="119"/>
    </location>
</feature>
<evidence type="ECO:0000313" key="3">
    <source>
        <dbReference type="Proteomes" id="UP000186168"/>
    </source>
</evidence>
<comment type="caution">
    <text evidence="2">The sequence shown here is derived from an EMBL/GenBank/DDBJ whole genome shotgun (WGS) entry which is preliminary data.</text>
</comment>